<comment type="caution">
    <text evidence="2">The sequence shown here is derived from an EMBL/GenBank/DDBJ whole genome shotgun (WGS) entry which is preliminary data.</text>
</comment>
<organism evidence="2 3">
    <name type="scientific">Colletotrichum sojae</name>
    <dbReference type="NCBI Taxonomy" id="2175907"/>
    <lineage>
        <taxon>Eukaryota</taxon>
        <taxon>Fungi</taxon>
        <taxon>Dikarya</taxon>
        <taxon>Ascomycota</taxon>
        <taxon>Pezizomycotina</taxon>
        <taxon>Sordariomycetes</taxon>
        <taxon>Hypocreomycetidae</taxon>
        <taxon>Glomerellales</taxon>
        <taxon>Glomerellaceae</taxon>
        <taxon>Colletotrichum</taxon>
        <taxon>Colletotrichum orchidearum species complex</taxon>
    </lineage>
</organism>
<name>A0A8H6J5Z2_9PEZI</name>
<dbReference type="EMBL" id="WIGN01000144">
    <property type="protein sequence ID" value="KAF6807129.1"/>
    <property type="molecule type" value="Genomic_DNA"/>
</dbReference>
<feature type="region of interest" description="Disordered" evidence="1">
    <location>
        <begin position="1"/>
        <end position="35"/>
    </location>
</feature>
<feature type="compositionally biased region" description="Basic and acidic residues" evidence="1">
    <location>
        <begin position="8"/>
        <end position="18"/>
    </location>
</feature>
<dbReference type="AlphaFoldDB" id="A0A8H6J5Z2"/>
<feature type="region of interest" description="Disordered" evidence="1">
    <location>
        <begin position="174"/>
        <end position="197"/>
    </location>
</feature>
<protein>
    <submittedName>
        <fullName evidence="2">Uncharacterized protein</fullName>
    </submittedName>
</protein>
<gene>
    <name evidence="2" type="ORF">CSOJ01_08396</name>
</gene>
<feature type="region of interest" description="Disordered" evidence="1">
    <location>
        <begin position="101"/>
        <end position="125"/>
    </location>
</feature>
<proteinExistence type="predicted"/>
<sequence>MLIAPSYRESRGRRERPLQRNNQSKNSESPDEQRRIFLAITDSVPYRAAASVDSAWRCDRHPTFYPGPSGNAPGWRPTLRGGPEDTLHTCENQVAALCEPPAKFSGPAATDDDDDDGGGSTDTERSVCMTNAFGLDDYRLAVFRQRRSEDSLGGMPQPDDLLLGWHFRRACRSEAHGGPPNCHPTVASLDTEESFEP</sequence>
<evidence type="ECO:0000313" key="2">
    <source>
        <dbReference type="EMBL" id="KAF6807129.1"/>
    </source>
</evidence>
<reference evidence="2 3" key="1">
    <citation type="journal article" date="2020" name="Phytopathology">
        <title>Genome Sequence Resources of Colletotrichum truncatum, C. plurivorum, C. musicola, and C. sojae: Four Species Pathogenic to Soybean (Glycine max).</title>
        <authorList>
            <person name="Rogerio F."/>
            <person name="Boufleur T.R."/>
            <person name="Ciampi-Guillardi M."/>
            <person name="Sukno S.A."/>
            <person name="Thon M.R."/>
            <person name="Massola Junior N.S."/>
            <person name="Baroncelli R."/>
        </authorList>
    </citation>
    <scope>NUCLEOTIDE SEQUENCE [LARGE SCALE GENOMIC DNA]</scope>
    <source>
        <strain evidence="2 3">LFN0009</strain>
    </source>
</reference>
<dbReference type="Proteomes" id="UP000652219">
    <property type="component" value="Unassembled WGS sequence"/>
</dbReference>
<evidence type="ECO:0000313" key="3">
    <source>
        <dbReference type="Proteomes" id="UP000652219"/>
    </source>
</evidence>
<accession>A0A8H6J5Z2</accession>
<keyword evidence="3" id="KW-1185">Reference proteome</keyword>
<evidence type="ECO:0000256" key="1">
    <source>
        <dbReference type="SAM" id="MobiDB-lite"/>
    </source>
</evidence>